<dbReference type="InParanoid" id="A0A165DDW4"/>
<accession>A0A165DDW4</accession>
<dbReference type="GeneID" id="63824181"/>
<dbReference type="EMBL" id="KV427635">
    <property type="protein sequence ID" value="KZT04663.1"/>
    <property type="molecule type" value="Genomic_DNA"/>
</dbReference>
<evidence type="ECO:0000256" key="1">
    <source>
        <dbReference type="SAM" id="MobiDB-lite"/>
    </source>
</evidence>
<evidence type="ECO:0000313" key="2">
    <source>
        <dbReference type="EMBL" id="KZT04663.1"/>
    </source>
</evidence>
<sequence length="194" mass="21157">MSKSTGSRSGKDRAEPETSRHDSNEENMFSLEMMVAALRLVAEQRATERNVRRQQEQEDVGCNSISSVVRDRSPSITTVSSIASTSTAHNASVLVTTESSSSSPSSPRTHEAEYAGFQHVNAEERPERNRDEAGPIVAFEQPPSTLRVFAGWPNTSPLVTNVPGSLFQRYPTFNAALNAFMEASTNGHVAVIFV</sequence>
<reference evidence="2 3" key="1">
    <citation type="journal article" date="2016" name="Mol. Biol. Evol.">
        <title>Comparative Genomics of Early-Diverging Mushroom-Forming Fungi Provides Insights into the Origins of Lignocellulose Decay Capabilities.</title>
        <authorList>
            <person name="Nagy L.G."/>
            <person name="Riley R."/>
            <person name="Tritt A."/>
            <person name="Adam C."/>
            <person name="Daum C."/>
            <person name="Floudas D."/>
            <person name="Sun H."/>
            <person name="Yadav J.S."/>
            <person name="Pangilinan J."/>
            <person name="Larsson K.H."/>
            <person name="Matsuura K."/>
            <person name="Barry K."/>
            <person name="Labutti K."/>
            <person name="Kuo R."/>
            <person name="Ohm R.A."/>
            <person name="Bhattacharya S.S."/>
            <person name="Shirouzu T."/>
            <person name="Yoshinaga Y."/>
            <person name="Martin F.M."/>
            <person name="Grigoriev I.V."/>
            <person name="Hibbett D.S."/>
        </authorList>
    </citation>
    <scope>NUCLEOTIDE SEQUENCE [LARGE SCALE GENOMIC DNA]</scope>
    <source>
        <strain evidence="2 3">93-53</strain>
    </source>
</reference>
<organism evidence="2 3">
    <name type="scientific">Laetiporus sulphureus 93-53</name>
    <dbReference type="NCBI Taxonomy" id="1314785"/>
    <lineage>
        <taxon>Eukaryota</taxon>
        <taxon>Fungi</taxon>
        <taxon>Dikarya</taxon>
        <taxon>Basidiomycota</taxon>
        <taxon>Agaricomycotina</taxon>
        <taxon>Agaricomycetes</taxon>
        <taxon>Polyporales</taxon>
        <taxon>Laetiporus</taxon>
    </lineage>
</organism>
<proteinExistence type="predicted"/>
<dbReference type="Proteomes" id="UP000076871">
    <property type="component" value="Unassembled WGS sequence"/>
</dbReference>
<feature type="compositionally biased region" description="Basic and acidic residues" evidence="1">
    <location>
        <begin position="9"/>
        <end position="24"/>
    </location>
</feature>
<name>A0A165DDW4_9APHY</name>
<evidence type="ECO:0000313" key="3">
    <source>
        <dbReference type="Proteomes" id="UP000076871"/>
    </source>
</evidence>
<dbReference type="OrthoDB" id="2804415at2759"/>
<gene>
    <name evidence="2" type="ORF">LAESUDRAFT_715459</name>
</gene>
<dbReference type="AlphaFoldDB" id="A0A165DDW4"/>
<protein>
    <submittedName>
        <fullName evidence="2">Uncharacterized protein</fullName>
    </submittedName>
</protein>
<feature type="region of interest" description="Disordered" evidence="1">
    <location>
        <begin position="1"/>
        <end position="28"/>
    </location>
</feature>
<dbReference type="RefSeq" id="XP_040762403.1">
    <property type="nucleotide sequence ID" value="XM_040907152.1"/>
</dbReference>
<keyword evidence="3" id="KW-1185">Reference proteome</keyword>